<keyword evidence="1" id="KW-0472">Membrane</keyword>
<feature type="transmembrane region" description="Helical" evidence="1">
    <location>
        <begin position="310"/>
        <end position="328"/>
    </location>
</feature>
<sequence length="535" mass="60038">MLDALIAAAHAKLRPASNSKLKALRFATKHNWVDRIHHYVVSFASTNPAWRLHSLHVPYTSRDTQSLGICSNSAVAKRSPLRPRFCNHPGILKYTHPLNSSLPTVPVWEHIDLRYELLKRQYPTLELEVILLSSQRLSSTSGVLSSTFYNYEALEITALTRGKRCINDSKSSLNTTLCTTVFIDDYRYERDTVRTNLVEWYGVISMLRGGAQGYVWIRLVLLMYGAYTAAGQLAGVQAGTSSRFKSTMSIVCKIPFEVIVYSSLLPVSGYVIAQFLDSSFMDIFLDSYWAAVGGTIKINLLTFLRSTAVQMRNVWILALLVTLTVFAVRKTRDYWGEGLPAIRGLVISFTSTLTVFGPYKETTLRNTDIINLFLIADEGQNLDIIQSNLVGKYNISSYFFDDSAVMLLFCIGVVIGLASIIKILNASPQFKVDRSEKSFGKASYNSTECRSVIQLMNIAMMTDPWNFFWLRALGVQLYLYKTRSGLDNSFDFYAVILPFAKNEIEERTGLSSIDLQLLDSASSRDVPMSVLLQSG</sequence>
<reference evidence="2 3" key="1">
    <citation type="submission" date="2015-11" db="EMBL/GenBank/DDBJ databases">
        <title>Genomes and virulence difference between two physiological races of Phytophthora nicotianae.</title>
        <authorList>
            <person name="Liu H."/>
            <person name="Ma X."/>
            <person name="Yu H."/>
            <person name="Fang D."/>
            <person name="Li Y."/>
            <person name="Wang X."/>
            <person name="Wang W."/>
            <person name="Dong Y."/>
            <person name="Xiao B."/>
        </authorList>
    </citation>
    <scope>NUCLEOTIDE SEQUENCE [LARGE SCALE GENOMIC DNA]</scope>
    <source>
        <strain evidence="3">race 1</strain>
    </source>
</reference>
<feature type="transmembrane region" description="Helical" evidence="1">
    <location>
        <begin position="258"/>
        <end position="276"/>
    </location>
</feature>
<gene>
    <name evidence="2" type="ORF">AM588_10011604</name>
</gene>
<feature type="transmembrane region" description="Helical" evidence="1">
    <location>
        <begin position="215"/>
        <end position="238"/>
    </location>
</feature>
<proteinExistence type="predicted"/>
<evidence type="ECO:0000313" key="2">
    <source>
        <dbReference type="EMBL" id="KUF98832.1"/>
    </source>
</evidence>
<protein>
    <submittedName>
        <fullName evidence="2">Transcriptional activator Myb</fullName>
    </submittedName>
</protein>
<accession>A0A0W8DRC7</accession>
<evidence type="ECO:0000256" key="1">
    <source>
        <dbReference type="SAM" id="Phobius"/>
    </source>
</evidence>
<feature type="transmembrane region" description="Helical" evidence="1">
    <location>
        <begin position="283"/>
        <end position="304"/>
    </location>
</feature>
<dbReference type="AlphaFoldDB" id="A0A0W8DRC7"/>
<dbReference type="EMBL" id="LNFP01000053">
    <property type="protein sequence ID" value="KUF98832.1"/>
    <property type="molecule type" value="Genomic_DNA"/>
</dbReference>
<dbReference type="Proteomes" id="UP000054636">
    <property type="component" value="Unassembled WGS sequence"/>
</dbReference>
<comment type="caution">
    <text evidence="2">The sequence shown here is derived from an EMBL/GenBank/DDBJ whole genome shotgun (WGS) entry which is preliminary data.</text>
</comment>
<name>A0A0W8DRC7_PHYNI</name>
<evidence type="ECO:0000313" key="3">
    <source>
        <dbReference type="Proteomes" id="UP000054636"/>
    </source>
</evidence>
<feature type="transmembrane region" description="Helical" evidence="1">
    <location>
        <begin position="404"/>
        <end position="424"/>
    </location>
</feature>
<keyword evidence="1" id="KW-1133">Transmembrane helix</keyword>
<keyword evidence="1" id="KW-0812">Transmembrane</keyword>
<organism evidence="2 3">
    <name type="scientific">Phytophthora nicotianae</name>
    <name type="common">Potato buckeye rot agent</name>
    <name type="synonym">Phytophthora parasitica</name>
    <dbReference type="NCBI Taxonomy" id="4792"/>
    <lineage>
        <taxon>Eukaryota</taxon>
        <taxon>Sar</taxon>
        <taxon>Stramenopiles</taxon>
        <taxon>Oomycota</taxon>
        <taxon>Peronosporomycetes</taxon>
        <taxon>Peronosporales</taxon>
        <taxon>Peronosporaceae</taxon>
        <taxon>Phytophthora</taxon>
    </lineage>
</organism>